<evidence type="ECO:0000256" key="5">
    <source>
        <dbReference type="ARBA" id="ARBA00022737"/>
    </source>
</evidence>
<gene>
    <name evidence="10" type="ORF">BSAL_54660</name>
</gene>
<keyword evidence="9" id="KW-0325">Glycoprotein</keyword>
<keyword evidence="8" id="KW-0675">Receptor</keyword>
<comment type="subcellular location">
    <subcellularLocation>
        <location evidence="1">Membrane</location>
        <topology evidence="1">Single-pass membrane protein</topology>
    </subcellularLocation>
</comment>
<keyword evidence="3" id="KW-0812">Transmembrane</keyword>
<dbReference type="PANTHER" id="PTHR27000">
    <property type="entry name" value="LEUCINE-RICH REPEAT RECEPTOR-LIKE PROTEIN KINASE FAMILY PROTEIN-RELATED"/>
    <property type="match status" value="1"/>
</dbReference>
<keyword evidence="4" id="KW-0732">Signal</keyword>
<evidence type="ECO:0000313" key="11">
    <source>
        <dbReference type="Proteomes" id="UP000051952"/>
    </source>
</evidence>
<evidence type="ECO:0000256" key="4">
    <source>
        <dbReference type="ARBA" id="ARBA00022729"/>
    </source>
</evidence>
<evidence type="ECO:0000256" key="8">
    <source>
        <dbReference type="ARBA" id="ARBA00023170"/>
    </source>
</evidence>
<keyword evidence="2" id="KW-0433">Leucine-rich repeat</keyword>
<dbReference type="PANTHER" id="PTHR27000:SF642">
    <property type="entry name" value="INACTIVE LEUCINE-RICH REPEAT RECEPTOR KINASE XIAO-RELATED"/>
    <property type="match status" value="1"/>
</dbReference>
<evidence type="ECO:0000256" key="6">
    <source>
        <dbReference type="ARBA" id="ARBA00022989"/>
    </source>
</evidence>
<evidence type="ECO:0000256" key="7">
    <source>
        <dbReference type="ARBA" id="ARBA00023136"/>
    </source>
</evidence>
<keyword evidence="11" id="KW-1185">Reference proteome</keyword>
<reference evidence="11" key="1">
    <citation type="submission" date="2015-09" db="EMBL/GenBank/DDBJ databases">
        <authorList>
            <consortium name="Pathogen Informatics"/>
        </authorList>
    </citation>
    <scope>NUCLEOTIDE SEQUENCE [LARGE SCALE GENOMIC DNA]</scope>
    <source>
        <strain evidence="11">Lake Konstanz</strain>
    </source>
</reference>
<evidence type="ECO:0000313" key="10">
    <source>
        <dbReference type="EMBL" id="CUE72960.1"/>
    </source>
</evidence>
<dbReference type="OrthoDB" id="676979at2759"/>
<dbReference type="EMBL" id="CYKH01000141">
    <property type="protein sequence ID" value="CUE72960.1"/>
    <property type="molecule type" value="Genomic_DNA"/>
</dbReference>
<evidence type="ECO:0000256" key="9">
    <source>
        <dbReference type="ARBA" id="ARBA00023180"/>
    </source>
</evidence>
<dbReference type="SUPFAM" id="SSF52058">
    <property type="entry name" value="L domain-like"/>
    <property type="match status" value="1"/>
</dbReference>
<dbReference type="VEuPathDB" id="TriTrypDB:BSAL_54660"/>
<evidence type="ECO:0000256" key="2">
    <source>
        <dbReference type="ARBA" id="ARBA00022614"/>
    </source>
</evidence>
<dbReference type="InterPro" id="IPR032675">
    <property type="entry name" value="LRR_dom_sf"/>
</dbReference>
<dbReference type="AlphaFoldDB" id="A0A0S4IIS0"/>
<evidence type="ECO:0000256" key="3">
    <source>
        <dbReference type="ARBA" id="ARBA00022692"/>
    </source>
</evidence>
<dbReference type="Pfam" id="PF00560">
    <property type="entry name" value="LRR_1"/>
    <property type="match status" value="1"/>
</dbReference>
<dbReference type="InterPro" id="IPR001611">
    <property type="entry name" value="Leu-rich_rpt"/>
</dbReference>
<sequence length="253" mass="26870">MTNIKNLYLYNNYISGSLPASWALLPYLVEIQLYQNSLTGTLPKSWNVLPLQYLLLGANYLTGTLPAAWSSLTALTILGLSSNHLIGTVPASWLTVPLLEQLDLLSNCLTGVMPSFIPTSQLLQQPNAINVCSTKIRGAGRNVTTCPGYQWPEYCYALWSHTSSESFRESVSADSSVAITTSPSSSISTSLVRGTLTQTAVHTATGPTLTQWMCSLPAAGTVAVELTPPSSMVVPFDGGGFSLVCCLSGVGDA</sequence>
<keyword evidence="7" id="KW-0472">Membrane</keyword>
<proteinExistence type="predicted"/>
<name>A0A0S4IIS0_BODSA</name>
<keyword evidence="5" id="KW-0677">Repeat</keyword>
<dbReference type="GO" id="GO:0016020">
    <property type="term" value="C:membrane"/>
    <property type="evidence" value="ECO:0007669"/>
    <property type="project" value="UniProtKB-SubCell"/>
</dbReference>
<dbReference type="Proteomes" id="UP000051952">
    <property type="component" value="Unassembled WGS sequence"/>
</dbReference>
<keyword evidence="6" id="KW-1133">Transmembrane helix</keyword>
<protein>
    <submittedName>
        <fullName evidence="10">GP46-like surface antigen, putative</fullName>
    </submittedName>
</protein>
<dbReference type="Gene3D" id="3.80.10.10">
    <property type="entry name" value="Ribonuclease Inhibitor"/>
    <property type="match status" value="1"/>
</dbReference>
<accession>A0A0S4IIS0</accession>
<evidence type="ECO:0000256" key="1">
    <source>
        <dbReference type="ARBA" id="ARBA00004167"/>
    </source>
</evidence>
<organism evidence="10 11">
    <name type="scientific">Bodo saltans</name>
    <name type="common">Flagellated protozoan</name>
    <dbReference type="NCBI Taxonomy" id="75058"/>
    <lineage>
        <taxon>Eukaryota</taxon>
        <taxon>Discoba</taxon>
        <taxon>Euglenozoa</taxon>
        <taxon>Kinetoplastea</taxon>
        <taxon>Metakinetoplastina</taxon>
        <taxon>Eubodonida</taxon>
        <taxon>Bodonidae</taxon>
        <taxon>Bodo</taxon>
    </lineage>
</organism>